<keyword evidence="5 7" id="KW-0472">Membrane</keyword>
<dbReference type="EMBL" id="MABE01000586">
    <property type="protein sequence ID" value="OUS39024.1"/>
    <property type="molecule type" value="Genomic_DNA"/>
</dbReference>
<dbReference type="GO" id="GO:0015035">
    <property type="term" value="F:protein-disulfide reductase activity"/>
    <property type="evidence" value="ECO:0007669"/>
    <property type="project" value="TreeGrafter"/>
</dbReference>
<dbReference type="PANTHER" id="PTHR32234">
    <property type="entry name" value="THIOL:DISULFIDE INTERCHANGE PROTEIN DSBD"/>
    <property type="match status" value="1"/>
</dbReference>
<comment type="subcellular location">
    <subcellularLocation>
        <location evidence="1">Membrane</location>
        <topology evidence="1">Multi-pass membrane protein</topology>
    </subcellularLocation>
</comment>
<dbReference type="Pfam" id="PF11412">
    <property type="entry name" value="DsbD_N"/>
    <property type="match status" value="1"/>
</dbReference>
<dbReference type="Pfam" id="PF02683">
    <property type="entry name" value="DsbD_TM"/>
    <property type="match status" value="1"/>
</dbReference>
<evidence type="ECO:0000256" key="6">
    <source>
        <dbReference type="SAM" id="MobiDB-lite"/>
    </source>
</evidence>
<protein>
    <submittedName>
        <fullName evidence="10">Uncharacterized protein</fullName>
    </submittedName>
</protein>
<dbReference type="InterPro" id="IPR028250">
    <property type="entry name" value="DsbDN"/>
</dbReference>
<keyword evidence="4 7" id="KW-1133">Transmembrane helix</keyword>
<dbReference type="GO" id="GO:0016020">
    <property type="term" value="C:membrane"/>
    <property type="evidence" value="ECO:0007669"/>
    <property type="project" value="UniProtKB-SubCell"/>
</dbReference>
<feature type="non-terminal residue" evidence="10">
    <location>
        <position position="232"/>
    </location>
</feature>
<dbReference type="Proteomes" id="UP000227088">
    <property type="component" value="Unassembled WGS sequence"/>
</dbReference>
<evidence type="ECO:0000256" key="7">
    <source>
        <dbReference type="SAM" id="Phobius"/>
    </source>
</evidence>
<accession>A0A1Y5HT34</accession>
<dbReference type="GO" id="GO:0045454">
    <property type="term" value="P:cell redox homeostasis"/>
    <property type="evidence" value="ECO:0007669"/>
    <property type="project" value="TreeGrafter"/>
</dbReference>
<sequence>MAWIVSRFSFLPSILISFLVVLLSISSAQAGLLDSLIQDEPKFLPVGEAFPYSIEQQGSQLSVMWDSADEYYLYKKKVHLKQGKQKTKTSQFSEDGILKHDEAFGEVIVFYGQVEATFDLNQLNPNTPTILGFQGCADAGLCYPPQKIELDIDWAAVKASPTNTSSTNTDKTITTTADSKSSTTTPIVENESWIEGKSWLSVVGLFFILGLGLTFTPCVLPMVPILTSIVIG</sequence>
<evidence type="ECO:0000256" key="2">
    <source>
        <dbReference type="ARBA" id="ARBA00022692"/>
    </source>
</evidence>
<comment type="caution">
    <text evidence="10">The sequence shown here is derived from an EMBL/GenBank/DDBJ whole genome shotgun (WGS) entry which is preliminary data.</text>
</comment>
<gene>
    <name evidence="10" type="ORF">A9R00_10070</name>
</gene>
<dbReference type="InterPro" id="IPR003834">
    <property type="entry name" value="Cyt_c_assmbl_TM_dom"/>
</dbReference>
<dbReference type="GO" id="GO:0017004">
    <property type="term" value="P:cytochrome complex assembly"/>
    <property type="evidence" value="ECO:0007669"/>
    <property type="project" value="UniProtKB-KW"/>
</dbReference>
<evidence type="ECO:0000256" key="1">
    <source>
        <dbReference type="ARBA" id="ARBA00004141"/>
    </source>
</evidence>
<evidence type="ECO:0000313" key="11">
    <source>
        <dbReference type="Proteomes" id="UP000227088"/>
    </source>
</evidence>
<dbReference type="Gene3D" id="2.60.40.1250">
    <property type="entry name" value="Thiol:disulfide interchange protein DsbD, N-terminal domain"/>
    <property type="match status" value="1"/>
</dbReference>
<dbReference type="AlphaFoldDB" id="A0A1Y5HT34"/>
<dbReference type="PANTHER" id="PTHR32234:SF0">
    <property type="entry name" value="THIOL:DISULFIDE INTERCHANGE PROTEIN DSBD"/>
    <property type="match status" value="1"/>
</dbReference>
<evidence type="ECO:0000259" key="8">
    <source>
        <dbReference type="Pfam" id="PF02683"/>
    </source>
</evidence>
<feature type="domain" description="Thiol:disulfide interchange protein DsbD N-terminal" evidence="9">
    <location>
        <begin position="41"/>
        <end position="147"/>
    </location>
</feature>
<evidence type="ECO:0000259" key="9">
    <source>
        <dbReference type="Pfam" id="PF11412"/>
    </source>
</evidence>
<feature type="transmembrane region" description="Helical" evidence="7">
    <location>
        <begin position="199"/>
        <end position="231"/>
    </location>
</feature>
<evidence type="ECO:0000313" key="10">
    <source>
        <dbReference type="EMBL" id="OUS39024.1"/>
    </source>
</evidence>
<proteinExistence type="predicted"/>
<name>A0A1Y5HT34_OLEAN</name>
<evidence type="ECO:0000256" key="4">
    <source>
        <dbReference type="ARBA" id="ARBA00022989"/>
    </source>
</evidence>
<evidence type="ECO:0000256" key="3">
    <source>
        <dbReference type="ARBA" id="ARBA00022748"/>
    </source>
</evidence>
<organism evidence="10 11">
    <name type="scientific">Oleispira antarctica</name>
    <dbReference type="NCBI Taxonomy" id="188908"/>
    <lineage>
        <taxon>Bacteria</taxon>
        <taxon>Pseudomonadati</taxon>
        <taxon>Pseudomonadota</taxon>
        <taxon>Gammaproteobacteria</taxon>
        <taxon>Oceanospirillales</taxon>
        <taxon>Oceanospirillaceae</taxon>
        <taxon>Oleispira</taxon>
    </lineage>
</organism>
<dbReference type="InterPro" id="IPR036929">
    <property type="entry name" value="DsbDN_sf"/>
</dbReference>
<keyword evidence="2 7" id="KW-0812">Transmembrane</keyword>
<dbReference type="SUPFAM" id="SSF74863">
    <property type="entry name" value="Thiol:disulfide interchange protein DsbD, N-terminal domain (DsbD-alpha)"/>
    <property type="match status" value="1"/>
</dbReference>
<evidence type="ECO:0000256" key="5">
    <source>
        <dbReference type="ARBA" id="ARBA00023136"/>
    </source>
</evidence>
<feature type="region of interest" description="Disordered" evidence="6">
    <location>
        <begin position="165"/>
        <end position="184"/>
    </location>
</feature>
<feature type="domain" description="Cytochrome C biogenesis protein transmembrane" evidence="8">
    <location>
        <begin position="200"/>
        <end position="232"/>
    </location>
</feature>
<reference evidence="11" key="1">
    <citation type="journal article" date="2017" name="Proc. Natl. Acad. Sci. U.S.A.">
        <title>Simulation of Deepwater Horizon oil plume reveals substrate specialization within a complex community of hydrocarbon degraders.</title>
        <authorList>
            <person name="Hu P."/>
            <person name="Dubinsky E.A."/>
            <person name="Probst A.J."/>
            <person name="Wang J."/>
            <person name="Sieber C.M.K."/>
            <person name="Tom L.M."/>
            <person name="Gardinali P."/>
            <person name="Banfield J.F."/>
            <person name="Atlas R.M."/>
            <person name="Andersen G.L."/>
        </authorList>
    </citation>
    <scope>NUCLEOTIDE SEQUENCE [LARGE SCALE GENOMIC DNA]</scope>
</reference>
<keyword evidence="3" id="KW-0201">Cytochrome c-type biogenesis</keyword>